<dbReference type="AlphaFoldDB" id="A0A212S7P9"/>
<sequence length="60" mass="6717">MLTYHDTIDAAAELEIKRTNAQFGTEMWYAWAERVAMAWTLMLAGKSYARAAKDAAGYAI</sequence>
<gene>
    <name evidence="1" type="ORF">SAMN06265338_11527</name>
</gene>
<name>A0A212S7P9_RHOAC</name>
<keyword evidence="2" id="KW-1185">Reference proteome</keyword>
<reference evidence="2" key="1">
    <citation type="submission" date="2017-06" db="EMBL/GenBank/DDBJ databases">
        <authorList>
            <person name="Varghese N."/>
            <person name="Submissions S."/>
        </authorList>
    </citation>
    <scope>NUCLEOTIDE SEQUENCE [LARGE SCALE GENOMIC DNA]</scope>
    <source>
        <strain evidence="2">DSM 137</strain>
    </source>
</reference>
<dbReference type="RefSeq" id="WP_088522153.1">
    <property type="nucleotide sequence ID" value="NZ_FYDG01000015.1"/>
</dbReference>
<protein>
    <submittedName>
        <fullName evidence="1">Uncharacterized protein</fullName>
    </submittedName>
</protein>
<evidence type="ECO:0000313" key="2">
    <source>
        <dbReference type="Proteomes" id="UP000198418"/>
    </source>
</evidence>
<dbReference type="Proteomes" id="UP000198418">
    <property type="component" value="Unassembled WGS sequence"/>
</dbReference>
<evidence type="ECO:0000313" key="1">
    <source>
        <dbReference type="EMBL" id="SNB81371.1"/>
    </source>
</evidence>
<accession>A0A212S7P9</accession>
<dbReference type="EMBL" id="FYDG01000015">
    <property type="protein sequence ID" value="SNB81371.1"/>
    <property type="molecule type" value="Genomic_DNA"/>
</dbReference>
<organism evidence="1 2">
    <name type="scientific">Rhodoblastus acidophilus</name>
    <name type="common">Rhodopseudomonas acidophila</name>
    <dbReference type="NCBI Taxonomy" id="1074"/>
    <lineage>
        <taxon>Bacteria</taxon>
        <taxon>Pseudomonadati</taxon>
        <taxon>Pseudomonadota</taxon>
        <taxon>Alphaproteobacteria</taxon>
        <taxon>Hyphomicrobiales</taxon>
        <taxon>Rhodoblastaceae</taxon>
        <taxon>Rhodoblastus</taxon>
    </lineage>
</organism>
<proteinExistence type="predicted"/>